<feature type="chain" id="PRO_5034575849" description="Mid2 domain-containing protein" evidence="3">
    <location>
        <begin position="23"/>
        <end position="318"/>
    </location>
</feature>
<evidence type="ECO:0008006" key="6">
    <source>
        <dbReference type="Google" id="ProtNLM"/>
    </source>
</evidence>
<comment type="caution">
    <text evidence="4">The sequence shown here is derived from an EMBL/GenBank/DDBJ whole genome shotgun (WGS) entry which is preliminary data.</text>
</comment>
<proteinExistence type="predicted"/>
<reference evidence="4" key="2">
    <citation type="submission" date="2020-05" db="EMBL/GenBank/DDBJ databases">
        <authorList>
            <person name="Kim H.-S."/>
            <person name="Proctor R.H."/>
            <person name="Brown D.W."/>
        </authorList>
    </citation>
    <scope>NUCLEOTIDE SEQUENCE</scope>
    <source>
        <strain evidence="4">NRRL 22465</strain>
    </source>
</reference>
<keyword evidence="3" id="KW-0732">Signal</keyword>
<feature type="compositionally biased region" description="Low complexity" evidence="1">
    <location>
        <begin position="202"/>
        <end position="217"/>
    </location>
</feature>
<evidence type="ECO:0000313" key="5">
    <source>
        <dbReference type="Proteomes" id="UP000635477"/>
    </source>
</evidence>
<keyword evidence="2" id="KW-0472">Membrane</keyword>
<protein>
    <recommendedName>
        <fullName evidence="6">Mid2 domain-containing protein</fullName>
    </recommendedName>
</protein>
<sequence length="318" mass="34748">MSLSSWRIFYVILVVYTVPTLAYPKDLTSTPAEVEARQALATATQTGHWAYRRQDEETPTYTVTYAPESTCGYLSGLVEIPITCENQGTCLWEQEYFRYIACEIQGKTTGLARTKCLQRDEALNPDLCDDVCVSNTYNLLCTNETQQYCRTYAYPKGVRDYRCAPEPATRVSSVDFTYEGQKNPNFTISTFLEGDRSIEASAASTTATDSDTATHSDMVTDSDKDMATNTTIETTSATSIDSEGNDSGTSLSTGAIAGIAVGSIIGLALACLLCWFFFPGRWNQPSTTELPANISANSTPIARRTSPSQPITNPFLAP</sequence>
<dbReference type="OrthoDB" id="5347452at2759"/>
<reference evidence="4" key="1">
    <citation type="journal article" date="2020" name="BMC Genomics">
        <title>Correction to: Identification and distribution of gene clusters required for synthesis of sphingolipid metabolism inhibitors in diverse species of the filamentous fungus Fusarium.</title>
        <authorList>
            <person name="Kim H.S."/>
            <person name="Lohmar J.M."/>
            <person name="Busman M."/>
            <person name="Brown D.W."/>
            <person name="Naumann T.A."/>
            <person name="Divon H.H."/>
            <person name="Lysoe E."/>
            <person name="Uhlig S."/>
            <person name="Proctor R.H."/>
        </authorList>
    </citation>
    <scope>NUCLEOTIDE SEQUENCE</scope>
    <source>
        <strain evidence="4">NRRL 22465</strain>
    </source>
</reference>
<organism evidence="4 5">
    <name type="scientific">Fusarium zealandicum</name>
    <dbReference type="NCBI Taxonomy" id="1053134"/>
    <lineage>
        <taxon>Eukaryota</taxon>
        <taxon>Fungi</taxon>
        <taxon>Dikarya</taxon>
        <taxon>Ascomycota</taxon>
        <taxon>Pezizomycotina</taxon>
        <taxon>Sordariomycetes</taxon>
        <taxon>Hypocreomycetidae</taxon>
        <taxon>Hypocreales</taxon>
        <taxon>Nectriaceae</taxon>
        <taxon>Fusarium</taxon>
        <taxon>Fusarium staphyleae species complex</taxon>
    </lineage>
</organism>
<evidence type="ECO:0000256" key="3">
    <source>
        <dbReference type="SAM" id="SignalP"/>
    </source>
</evidence>
<dbReference type="AlphaFoldDB" id="A0A8H4UFX9"/>
<evidence type="ECO:0000256" key="1">
    <source>
        <dbReference type="SAM" id="MobiDB-lite"/>
    </source>
</evidence>
<feature type="signal peptide" evidence="3">
    <location>
        <begin position="1"/>
        <end position="22"/>
    </location>
</feature>
<name>A0A8H4UFX9_9HYPO</name>
<evidence type="ECO:0000256" key="2">
    <source>
        <dbReference type="SAM" id="Phobius"/>
    </source>
</evidence>
<gene>
    <name evidence="4" type="ORF">FZEAL_7400</name>
</gene>
<evidence type="ECO:0000313" key="4">
    <source>
        <dbReference type="EMBL" id="KAF4975867.1"/>
    </source>
</evidence>
<keyword evidence="2" id="KW-1133">Transmembrane helix</keyword>
<accession>A0A8H4UFX9</accession>
<feature type="compositionally biased region" description="Polar residues" evidence="1">
    <location>
        <begin position="297"/>
        <end position="312"/>
    </location>
</feature>
<dbReference type="Proteomes" id="UP000635477">
    <property type="component" value="Unassembled WGS sequence"/>
</dbReference>
<keyword evidence="5" id="KW-1185">Reference proteome</keyword>
<feature type="transmembrane region" description="Helical" evidence="2">
    <location>
        <begin position="255"/>
        <end position="278"/>
    </location>
</feature>
<keyword evidence="2" id="KW-0812">Transmembrane</keyword>
<dbReference type="EMBL" id="JABEYC010000593">
    <property type="protein sequence ID" value="KAF4975867.1"/>
    <property type="molecule type" value="Genomic_DNA"/>
</dbReference>
<feature type="region of interest" description="Disordered" evidence="1">
    <location>
        <begin position="202"/>
        <end position="227"/>
    </location>
</feature>
<feature type="region of interest" description="Disordered" evidence="1">
    <location>
        <begin position="297"/>
        <end position="318"/>
    </location>
</feature>